<feature type="compositionally biased region" description="Basic and acidic residues" evidence="1">
    <location>
        <begin position="94"/>
        <end position="113"/>
    </location>
</feature>
<dbReference type="EMBL" id="BMMT01000005">
    <property type="protein sequence ID" value="GGI81504.1"/>
    <property type="molecule type" value="Genomic_DNA"/>
</dbReference>
<dbReference type="AlphaFoldDB" id="A0A917JR77"/>
<feature type="region of interest" description="Disordered" evidence="1">
    <location>
        <begin position="75"/>
        <end position="164"/>
    </location>
</feature>
<reference evidence="2" key="1">
    <citation type="journal article" date="2014" name="Int. J. Syst. Evol. Microbiol.">
        <title>Complete genome of a new Firmicutes species belonging to the dominant human colonic microbiota ('Ruminococcus bicirculans') reveals two chromosomes and a selective capacity to utilize plant glucans.</title>
        <authorList>
            <consortium name="NISC Comparative Sequencing Program"/>
            <person name="Wegmann U."/>
            <person name="Louis P."/>
            <person name="Goesmann A."/>
            <person name="Henrissat B."/>
            <person name="Duncan S.H."/>
            <person name="Flint H.J."/>
        </authorList>
    </citation>
    <scope>NUCLEOTIDE SEQUENCE</scope>
    <source>
        <strain evidence="2">JCM 10664</strain>
    </source>
</reference>
<dbReference type="EMBL" id="BAAAHC010000003">
    <property type="protein sequence ID" value="GAA0509205.1"/>
    <property type="molecule type" value="Genomic_DNA"/>
</dbReference>
<dbReference type="Proteomes" id="UP001500220">
    <property type="component" value="Unassembled WGS sequence"/>
</dbReference>
<dbReference type="Proteomes" id="UP000597989">
    <property type="component" value="Unassembled WGS sequence"/>
</dbReference>
<evidence type="ECO:0000313" key="2">
    <source>
        <dbReference type="EMBL" id="GAA0509205.1"/>
    </source>
</evidence>
<accession>A0A917JR77</accession>
<name>A0A917JR77_9PSEU</name>
<reference evidence="5" key="3">
    <citation type="journal article" date="2019" name="Int. J. Syst. Evol. Microbiol.">
        <title>The Global Catalogue of Microorganisms (GCM) 10K type strain sequencing project: providing services to taxonomists for standard genome sequencing and annotation.</title>
        <authorList>
            <consortium name="The Broad Institute Genomics Platform"/>
            <consortium name="The Broad Institute Genome Sequencing Center for Infectious Disease"/>
            <person name="Wu L."/>
            <person name="Ma J."/>
        </authorList>
    </citation>
    <scope>NUCLEOTIDE SEQUENCE [LARGE SCALE GENOMIC DNA]</scope>
    <source>
        <strain evidence="5">JCM 10664</strain>
    </source>
</reference>
<evidence type="ECO:0000256" key="1">
    <source>
        <dbReference type="SAM" id="MobiDB-lite"/>
    </source>
</evidence>
<comment type="caution">
    <text evidence="3">The sequence shown here is derived from an EMBL/GenBank/DDBJ whole genome shotgun (WGS) entry which is preliminary data.</text>
</comment>
<evidence type="ECO:0000313" key="3">
    <source>
        <dbReference type="EMBL" id="GGI81504.1"/>
    </source>
</evidence>
<protein>
    <recommendedName>
        <fullName evidence="6">Core-binding (CB) domain-containing protein</fullName>
    </recommendedName>
</protein>
<proteinExistence type="predicted"/>
<evidence type="ECO:0000313" key="5">
    <source>
        <dbReference type="Proteomes" id="UP001500220"/>
    </source>
</evidence>
<gene>
    <name evidence="2" type="ORF">GCM10009545_09120</name>
    <name evidence="3" type="ORF">GCM10011581_18610</name>
</gene>
<organism evidence="3 4">
    <name type="scientific">Saccharopolyspora thermophila</name>
    <dbReference type="NCBI Taxonomy" id="89367"/>
    <lineage>
        <taxon>Bacteria</taxon>
        <taxon>Bacillati</taxon>
        <taxon>Actinomycetota</taxon>
        <taxon>Actinomycetes</taxon>
        <taxon>Pseudonocardiales</taxon>
        <taxon>Pseudonocardiaceae</taxon>
        <taxon>Saccharopolyspora</taxon>
    </lineage>
</organism>
<sequence>MKGQYKYAPGEWGTLAREYRRSLEADHKSPNTIRIYLGVVYQLGSWAASLDEPVDPYTITKSELRDYISKVLKETSAGNAHNRDQHGPSVSVRAHVEDSRRLVRSTSGEERTRHGSWQSRACRRCGRAGRDRPHQPARRCTRPGRGDRVSREPRRWTPCAVSAP</sequence>
<reference evidence="3 4" key="2">
    <citation type="journal article" date="2014" name="Int. J. Syst. Evol. Microbiol.">
        <title>Complete genome sequence of Corynebacterium casei LMG S-19264T (=DSM 44701T), isolated from a smear-ripened cheese.</title>
        <authorList>
            <consortium name="US DOE Joint Genome Institute (JGI-PGF)"/>
            <person name="Walter F."/>
            <person name="Albersmeier A."/>
            <person name="Kalinowski J."/>
            <person name="Ruckert C."/>
        </authorList>
    </citation>
    <scope>NUCLEOTIDE SEQUENCE [LARGE SCALE GENOMIC DNA]</scope>
    <source>
        <strain evidence="3 4">CGMCC 4.7206</strain>
    </source>
</reference>
<feature type="compositionally biased region" description="Basic and acidic residues" evidence="1">
    <location>
        <begin position="144"/>
        <end position="155"/>
    </location>
</feature>
<evidence type="ECO:0008006" key="6">
    <source>
        <dbReference type="Google" id="ProtNLM"/>
    </source>
</evidence>
<reference evidence="2" key="5">
    <citation type="submission" date="2023-12" db="EMBL/GenBank/DDBJ databases">
        <authorList>
            <person name="Sun Q."/>
            <person name="Inoue M."/>
        </authorList>
    </citation>
    <scope>NUCLEOTIDE SEQUENCE</scope>
    <source>
        <strain evidence="2">JCM 10664</strain>
    </source>
</reference>
<keyword evidence="5" id="KW-1185">Reference proteome</keyword>
<evidence type="ECO:0000313" key="4">
    <source>
        <dbReference type="Proteomes" id="UP000597989"/>
    </source>
</evidence>
<reference evidence="3" key="4">
    <citation type="submission" date="2020-09" db="EMBL/GenBank/DDBJ databases">
        <authorList>
            <person name="Sun Q."/>
            <person name="Zhou Y."/>
        </authorList>
    </citation>
    <scope>NUCLEOTIDE SEQUENCE</scope>
    <source>
        <strain evidence="3">CGMCC 4.7206</strain>
    </source>
</reference>